<dbReference type="AlphaFoldDB" id="A0A378LV04"/>
<organism evidence="1 2">
    <name type="scientific">Legionella wadsworthii</name>
    <dbReference type="NCBI Taxonomy" id="28088"/>
    <lineage>
        <taxon>Bacteria</taxon>
        <taxon>Pseudomonadati</taxon>
        <taxon>Pseudomonadota</taxon>
        <taxon>Gammaproteobacteria</taxon>
        <taxon>Legionellales</taxon>
        <taxon>Legionellaceae</taxon>
        <taxon>Legionella</taxon>
    </lineage>
</organism>
<gene>
    <name evidence="1" type="ORF">NCTC11532_03017</name>
</gene>
<keyword evidence="2" id="KW-1185">Reference proteome</keyword>
<proteinExistence type="predicted"/>
<sequence length="441" mass="50405">MFLKTFFRPSSAPIPKTPKEWFKTQLKVNKLEDRLPKLVLDKSKKSVRVYYNHHYLTQDASHAPYSLHRVLTKIPAINVAGDRTGIFQNGLPFPISRDFFARIPLHHPELLSPVERLSAGKKIVFSNSSVFASGGYPHTNPRREKKKPHPVGIFSLAGASFENSYLHYSSFMLDPINFQINPSKFTHLYQDTPTNFKDAQAHLGEFDISPLVKRIYTGLPFLARSASDKFYSSFSRKNAVIFLSSAYFRHQLEDISMLLFSVNEAAKEAGKPAFLKATAVGMGFFAKVNGQYNIQNLLFPYFLRAFKQLLEENSYPWIAKIEFPIFDEVFQEQFSSIMGDMPALPIKVQQQYRDVLEFNDEEVKNYFVCAVNPSDAFAYIGNEWGFSSVEAMIGLNSSLRFDQVPVENPLLLDSDHHFPVRINSKFHAEVIYKKTVSLQPK</sequence>
<evidence type="ECO:0000313" key="1">
    <source>
        <dbReference type="EMBL" id="STY31686.1"/>
    </source>
</evidence>
<accession>A0A378LV04</accession>
<dbReference type="EMBL" id="UGPB01000001">
    <property type="protein sequence ID" value="STY31686.1"/>
    <property type="molecule type" value="Genomic_DNA"/>
</dbReference>
<reference evidence="1 2" key="1">
    <citation type="submission" date="2018-06" db="EMBL/GenBank/DDBJ databases">
        <authorList>
            <consortium name="Pathogen Informatics"/>
            <person name="Doyle S."/>
        </authorList>
    </citation>
    <scope>NUCLEOTIDE SEQUENCE [LARGE SCALE GENOMIC DNA]</scope>
    <source>
        <strain evidence="1 2">NCTC11532</strain>
    </source>
</reference>
<dbReference type="OrthoDB" id="5652508at2"/>
<dbReference type="Proteomes" id="UP000255297">
    <property type="component" value="Unassembled WGS sequence"/>
</dbReference>
<evidence type="ECO:0000313" key="2">
    <source>
        <dbReference type="Proteomes" id="UP000255297"/>
    </source>
</evidence>
<protein>
    <submittedName>
        <fullName evidence="1">Dot/Icm secretion system substrate</fullName>
    </submittedName>
</protein>
<name>A0A378LV04_9GAMM</name>
<dbReference type="RefSeq" id="WP_035899129.1">
    <property type="nucleotide sequence ID" value="NZ_CAAAIS010000017.1"/>
</dbReference>